<evidence type="ECO:0000313" key="5">
    <source>
        <dbReference type="EMBL" id="QDU99032.1"/>
    </source>
</evidence>
<accession>A0A518E4M4</accession>
<dbReference type="EC" id="2.3.1.201" evidence="5"/>
<evidence type="ECO:0000313" key="6">
    <source>
        <dbReference type="Proteomes" id="UP000317648"/>
    </source>
</evidence>
<dbReference type="EMBL" id="CP036433">
    <property type="protein sequence ID" value="QDU99032.1"/>
    <property type="molecule type" value="Genomic_DNA"/>
</dbReference>
<evidence type="ECO:0000256" key="1">
    <source>
        <dbReference type="ARBA" id="ARBA00007274"/>
    </source>
</evidence>
<keyword evidence="2 5" id="KW-0808">Transferase</keyword>
<reference evidence="5 6" key="1">
    <citation type="submission" date="2019-02" db="EMBL/GenBank/DDBJ databases">
        <title>Deep-cultivation of Planctomycetes and their phenomic and genomic characterization uncovers novel biology.</title>
        <authorList>
            <person name="Wiegand S."/>
            <person name="Jogler M."/>
            <person name="Boedeker C."/>
            <person name="Pinto D."/>
            <person name="Vollmers J."/>
            <person name="Rivas-Marin E."/>
            <person name="Kohn T."/>
            <person name="Peeters S.H."/>
            <person name="Heuer A."/>
            <person name="Rast P."/>
            <person name="Oberbeckmann S."/>
            <person name="Bunk B."/>
            <person name="Jeske O."/>
            <person name="Meyerdierks A."/>
            <person name="Storesund J.E."/>
            <person name="Kallscheuer N."/>
            <person name="Luecker S."/>
            <person name="Lage O.M."/>
            <person name="Pohl T."/>
            <person name="Merkel B.J."/>
            <person name="Hornburger P."/>
            <person name="Mueller R.-W."/>
            <person name="Bruemmer F."/>
            <person name="Labrenz M."/>
            <person name="Spormann A.M."/>
            <person name="Op den Camp H."/>
            <person name="Overmann J."/>
            <person name="Amann R."/>
            <person name="Jetten M.S.M."/>
            <person name="Mascher T."/>
            <person name="Medema M.H."/>
            <person name="Devos D.P."/>
            <person name="Kaster A.-K."/>
            <person name="Ovreas L."/>
            <person name="Rohde M."/>
            <person name="Galperin M.Y."/>
            <person name="Jogler C."/>
        </authorList>
    </citation>
    <scope>NUCLEOTIDE SEQUENCE [LARGE SCALE GENOMIC DNA]</scope>
    <source>
        <strain evidence="5 6">Pla85_3_4</strain>
    </source>
</reference>
<dbReference type="SUPFAM" id="SSF51161">
    <property type="entry name" value="Trimeric LpxA-like enzymes"/>
    <property type="match status" value="1"/>
</dbReference>
<dbReference type="Proteomes" id="UP000317648">
    <property type="component" value="Chromosome"/>
</dbReference>
<proteinExistence type="inferred from homology"/>
<evidence type="ECO:0000256" key="4">
    <source>
        <dbReference type="ARBA" id="ARBA00023315"/>
    </source>
</evidence>
<dbReference type="Pfam" id="PF00132">
    <property type="entry name" value="Hexapep"/>
    <property type="match status" value="2"/>
</dbReference>
<dbReference type="PROSITE" id="PS00101">
    <property type="entry name" value="HEXAPEP_TRANSFERASES"/>
    <property type="match status" value="1"/>
</dbReference>
<keyword evidence="3" id="KW-0677">Repeat</keyword>
<sequence>MSCQRVPLKTTGLEPEMQNETTSRADFFVHESAYVDEGVEIGEDSYIWHFCHIMKGSQIGRKCRIGQNVVIGPRGRVGNNVKIQNNVSIYEGVTLEDDVFCGPSMVFTNVITPRSGFPRNSSDDFLPTLVQRGASIGANATIVCGVTIGRYALIGAGAVVTKDIPPYAVVYGNPARHHGWACQCGVILQLNNDSASCECGRAYRLQAPQRLAFLDETP</sequence>
<protein>
    <submittedName>
        <fullName evidence="5">UDP-2-acetamido-3-amino-2, 3-dideoxy-D-glucuronate N-acetyltransferase</fullName>
        <ecNumber evidence="5">2.3.1.201</ecNumber>
    </submittedName>
</protein>
<dbReference type="KEGG" id="lcre:Pla8534_69430"/>
<dbReference type="Gene3D" id="2.160.10.10">
    <property type="entry name" value="Hexapeptide repeat proteins"/>
    <property type="match status" value="1"/>
</dbReference>
<dbReference type="GO" id="GO:0016746">
    <property type="term" value="F:acyltransferase activity"/>
    <property type="evidence" value="ECO:0007669"/>
    <property type="project" value="UniProtKB-KW"/>
</dbReference>
<gene>
    <name evidence="5" type="primary">wbpD</name>
    <name evidence="5" type="ORF">Pla8534_69430</name>
</gene>
<organism evidence="5 6">
    <name type="scientific">Lignipirellula cremea</name>
    <dbReference type="NCBI Taxonomy" id="2528010"/>
    <lineage>
        <taxon>Bacteria</taxon>
        <taxon>Pseudomonadati</taxon>
        <taxon>Planctomycetota</taxon>
        <taxon>Planctomycetia</taxon>
        <taxon>Pirellulales</taxon>
        <taxon>Pirellulaceae</taxon>
        <taxon>Lignipirellula</taxon>
    </lineage>
</organism>
<comment type="similarity">
    <text evidence="1">Belongs to the transferase hexapeptide repeat family.</text>
</comment>
<dbReference type="InterPro" id="IPR018357">
    <property type="entry name" value="Hexapep_transf_CS"/>
</dbReference>
<dbReference type="RefSeq" id="WP_315852260.1">
    <property type="nucleotide sequence ID" value="NZ_CP036433.1"/>
</dbReference>
<dbReference type="PANTHER" id="PTHR43300:SF4">
    <property type="entry name" value="ACYL-[ACYL-CARRIER-PROTEIN]--UDP-N-ACETYLGLUCOSAMINE O-ACYLTRANSFERASE"/>
    <property type="match status" value="1"/>
</dbReference>
<keyword evidence="4 5" id="KW-0012">Acyltransferase</keyword>
<dbReference type="AlphaFoldDB" id="A0A518E4M4"/>
<evidence type="ECO:0000256" key="3">
    <source>
        <dbReference type="ARBA" id="ARBA00022737"/>
    </source>
</evidence>
<dbReference type="CDD" id="cd03358">
    <property type="entry name" value="LbH_WxcM_N_like"/>
    <property type="match status" value="1"/>
</dbReference>
<evidence type="ECO:0000256" key="2">
    <source>
        <dbReference type="ARBA" id="ARBA00022679"/>
    </source>
</evidence>
<dbReference type="InterPro" id="IPR011004">
    <property type="entry name" value="Trimer_LpxA-like_sf"/>
</dbReference>
<keyword evidence="6" id="KW-1185">Reference proteome</keyword>
<dbReference type="InterPro" id="IPR001451">
    <property type="entry name" value="Hexapep"/>
</dbReference>
<dbReference type="PANTHER" id="PTHR43300">
    <property type="entry name" value="ACETYLTRANSFERASE"/>
    <property type="match status" value="1"/>
</dbReference>
<name>A0A518E4M4_9BACT</name>
<dbReference type="InterPro" id="IPR050179">
    <property type="entry name" value="Trans_hexapeptide_repeat"/>
</dbReference>